<evidence type="ECO:0000259" key="1">
    <source>
        <dbReference type="PROSITE" id="PS51725"/>
    </source>
</evidence>
<dbReference type="PROSITE" id="PS51725">
    <property type="entry name" value="ABM"/>
    <property type="match status" value="1"/>
</dbReference>
<evidence type="ECO:0000313" key="3">
    <source>
        <dbReference type="Proteomes" id="UP000465810"/>
    </source>
</evidence>
<dbReference type="PANTHER" id="PTHR33336:SF3">
    <property type="entry name" value="ABM DOMAIN-CONTAINING PROTEIN"/>
    <property type="match status" value="1"/>
</dbReference>
<keyword evidence="2" id="KW-0503">Monooxygenase</keyword>
<dbReference type="EMBL" id="WVTD01000006">
    <property type="protein sequence ID" value="MYL98033.1"/>
    <property type="molecule type" value="Genomic_DNA"/>
</dbReference>
<sequence>MSYTVFATIPVKPEHLDDARDAVAAIVPQTRDEAGCEHFEPYRAADGTSNLYIFERWADRAAFDFHHAQDYTKAVFAQYEDWLRDAPTLVEVKELKD</sequence>
<dbReference type="AlphaFoldDB" id="A0A7X4K879"/>
<dbReference type="GO" id="GO:0004497">
    <property type="term" value="F:monooxygenase activity"/>
    <property type="evidence" value="ECO:0007669"/>
    <property type="project" value="UniProtKB-KW"/>
</dbReference>
<dbReference type="RefSeq" id="WP_160985686.1">
    <property type="nucleotide sequence ID" value="NZ_WVTD01000006.1"/>
</dbReference>
<dbReference type="PANTHER" id="PTHR33336">
    <property type="entry name" value="QUINOL MONOOXYGENASE YGIN-RELATED"/>
    <property type="match status" value="1"/>
</dbReference>
<keyword evidence="3" id="KW-1185">Reference proteome</keyword>
<dbReference type="InterPro" id="IPR011008">
    <property type="entry name" value="Dimeric_a/b-barrel"/>
</dbReference>
<dbReference type="Gene3D" id="3.30.70.100">
    <property type="match status" value="1"/>
</dbReference>
<dbReference type="Proteomes" id="UP000465810">
    <property type="component" value="Unassembled WGS sequence"/>
</dbReference>
<proteinExistence type="predicted"/>
<dbReference type="InterPro" id="IPR007138">
    <property type="entry name" value="ABM_dom"/>
</dbReference>
<organism evidence="2 3">
    <name type="scientific">Novosphingobium silvae</name>
    <dbReference type="NCBI Taxonomy" id="2692619"/>
    <lineage>
        <taxon>Bacteria</taxon>
        <taxon>Pseudomonadati</taxon>
        <taxon>Pseudomonadota</taxon>
        <taxon>Alphaproteobacteria</taxon>
        <taxon>Sphingomonadales</taxon>
        <taxon>Sphingomonadaceae</taxon>
        <taxon>Novosphingobium</taxon>
    </lineage>
</organism>
<comment type="caution">
    <text evidence="2">The sequence shown here is derived from an EMBL/GenBank/DDBJ whole genome shotgun (WGS) entry which is preliminary data.</text>
</comment>
<protein>
    <submittedName>
        <fullName evidence="2">Antibiotic biosynthesis monooxygenase</fullName>
    </submittedName>
</protein>
<name>A0A7X4K879_9SPHN</name>
<keyword evidence="2" id="KW-0560">Oxidoreductase</keyword>
<reference evidence="2 3" key="1">
    <citation type="submission" date="2019-12" db="EMBL/GenBank/DDBJ databases">
        <authorList>
            <person name="Feng G."/>
            <person name="Zhu H."/>
        </authorList>
    </citation>
    <scope>NUCLEOTIDE SEQUENCE [LARGE SCALE GENOMIC DNA]</scope>
    <source>
        <strain evidence="2 3">FGD1</strain>
    </source>
</reference>
<dbReference type="Pfam" id="PF03992">
    <property type="entry name" value="ABM"/>
    <property type="match status" value="1"/>
</dbReference>
<feature type="domain" description="ABM" evidence="1">
    <location>
        <begin position="3"/>
        <end position="92"/>
    </location>
</feature>
<accession>A0A7X4K879</accession>
<gene>
    <name evidence="2" type="ORF">GR702_09635</name>
</gene>
<evidence type="ECO:0000313" key="2">
    <source>
        <dbReference type="EMBL" id="MYL98033.1"/>
    </source>
</evidence>
<dbReference type="InterPro" id="IPR050744">
    <property type="entry name" value="AI-2_Isomerase_LsrG"/>
</dbReference>
<dbReference type="SUPFAM" id="SSF54909">
    <property type="entry name" value="Dimeric alpha+beta barrel"/>
    <property type="match status" value="1"/>
</dbReference>